<keyword evidence="1" id="KW-0547">Nucleotide-binding</keyword>
<accession>A0ABW2YHI2</accession>
<evidence type="ECO:0000256" key="1">
    <source>
        <dbReference type="ARBA" id="ARBA00022741"/>
    </source>
</evidence>
<keyword evidence="4" id="KW-1185">Reference proteome</keyword>
<evidence type="ECO:0000256" key="2">
    <source>
        <dbReference type="ARBA" id="ARBA00022840"/>
    </source>
</evidence>
<dbReference type="Gene3D" id="3.40.50.300">
    <property type="entry name" value="P-loop containing nucleotide triphosphate hydrolases"/>
    <property type="match status" value="1"/>
</dbReference>
<dbReference type="CDD" id="cd05387">
    <property type="entry name" value="BY-kinase"/>
    <property type="match status" value="1"/>
</dbReference>
<dbReference type="InterPro" id="IPR005702">
    <property type="entry name" value="Wzc-like_C"/>
</dbReference>
<keyword evidence="2" id="KW-0067">ATP-binding</keyword>
<comment type="caution">
    <text evidence="3">The sequence shown here is derived from an EMBL/GenBank/DDBJ whole genome shotgun (WGS) entry which is preliminary data.</text>
</comment>
<dbReference type="SUPFAM" id="SSF52540">
    <property type="entry name" value="P-loop containing nucleoside triphosphate hydrolases"/>
    <property type="match status" value="1"/>
</dbReference>
<dbReference type="InterPro" id="IPR027417">
    <property type="entry name" value="P-loop_NTPase"/>
</dbReference>
<dbReference type="EMBL" id="JBHTIH010000002">
    <property type="protein sequence ID" value="MFD0737910.1"/>
    <property type="molecule type" value="Genomic_DNA"/>
</dbReference>
<dbReference type="Proteomes" id="UP001597090">
    <property type="component" value="Unassembled WGS sequence"/>
</dbReference>
<dbReference type="PANTHER" id="PTHR32309">
    <property type="entry name" value="TYROSINE-PROTEIN KINASE"/>
    <property type="match status" value="1"/>
</dbReference>
<name>A0ABW2YHI2_9GAMM</name>
<evidence type="ECO:0000313" key="3">
    <source>
        <dbReference type="EMBL" id="MFD0737910.1"/>
    </source>
</evidence>
<gene>
    <name evidence="3" type="ORF">ACFQZQ_01215</name>
</gene>
<dbReference type="PANTHER" id="PTHR32309:SF13">
    <property type="entry name" value="FERRIC ENTEROBACTIN TRANSPORT PROTEIN FEPE"/>
    <property type="match status" value="1"/>
</dbReference>
<proteinExistence type="predicted"/>
<organism evidence="3 4">
    <name type="scientific">Lysobacter koreensis</name>
    <dbReference type="NCBI Taxonomy" id="266122"/>
    <lineage>
        <taxon>Bacteria</taxon>
        <taxon>Pseudomonadati</taxon>
        <taxon>Pseudomonadota</taxon>
        <taxon>Gammaproteobacteria</taxon>
        <taxon>Lysobacterales</taxon>
        <taxon>Lysobacteraceae</taxon>
        <taxon>Lysobacter</taxon>
    </lineage>
</organism>
<dbReference type="RefSeq" id="WP_386810867.1">
    <property type="nucleotide sequence ID" value="NZ_JBHTIH010000002.1"/>
</dbReference>
<protein>
    <submittedName>
        <fullName evidence="3">Polysaccharide biosynthesis protein</fullName>
    </submittedName>
</protein>
<reference evidence="4" key="1">
    <citation type="journal article" date="2019" name="Int. J. Syst. Evol. Microbiol.">
        <title>The Global Catalogue of Microorganisms (GCM) 10K type strain sequencing project: providing services to taxonomists for standard genome sequencing and annotation.</title>
        <authorList>
            <consortium name="The Broad Institute Genomics Platform"/>
            <consortium name="The Broad Institute Genome Sequencing Center for Infectious Disease"/>
            <person name="Wu L."/>
            <person name="Ma J."/>
        </authorList>
    </citation>
    <scope>NUCLEOTIDE SEQUENCE [LARGE SCALE GENOMIC DNA]</scope>
    <source>
        <strain evidence="4">CCUG 55491</strain>
    </source>
</reference>
<evidence type="ECO:0000313" key="4">
    <source>
        <dbReference type="Proteomes" id="UP001597090"/>
    </source>
</evidence>
<dbReference type="InterPro" id="IPR050445">
    <property type="entry name" value="Bact_polysacc_biosynth/exp"/>
</dbReference>
<sequence length="253" mass="27194">MSRLHALMRNADDGDIHAAFENAARGHAIAPMEEHTQLSPAQMEERSLICNGPGPRVDVNAFRELRTRLLAVGDGRSFVTLVVPVSRGSGGSYVCRNLAAAFAFDETKSAVLIDCNPYHPSQHQTMHIEPYRGGLVDYLGDSAAESSDVVYETGIPRLRLIPAGNVNGSGGEYFSSPRMQLLLDTLRNRYPARYLFLDGPAVRGAPDARILADLVDLVVLVAGHGRDSAASIAQAAANFDPNKFAGVVLNQAP</sequence>